<dbReference type="InterPro" id="IPR050638">
    <property type="entry name" value="AA-Vitamin_Transporters"/>
</dbReference>
<feature type="transmembrane region" description="Helical" evidence="6">
    <location>
        <begin position="86"/>
        <end position="107"/>
    </location>
</feature>
<feature type="transmembrane region" description="Helical" evidence="6">
    <location>
        <begin position="180"/>
        <end position="202"/>
    </location>
</feature>
<gene>
    <name evidence="8" type="ordered locus">Ethha_1506</name>
</gene>
<dbReference type="AlphaFoldDB" id="E6U7M0"/>
<reference evidence="8 9" key="1">
    <citation type="submission" date="2010-12" db="EMBL/GenBank/DDBJ databases">
        <title>Complete sequence of Ethanoligenens harbinense YUAN-3.</title>
        <authorList>
            <person name="Lucas S."/>
            <person name="Copeland A."/>
            <person name="Lapidus A."/>
            <person name="Cheng J.-F."/>
            <person name="Bruce D."/>
            <person name="Goodwin L."/>
            <person name="Pitluck S."/>
            <person name="Chertkov O."/>
            <person name="Misra M."/>
            <person name="Detter J.C."/>
            <person name="Han C."/>
            <person name="Tapia R."/>
            <person name="Land M."/>
            <person name="Hauser L."/>
            <person name="Jeffries C."/>
            <person name="Kyrpides N."/>
            <person name="Ivanova N."/>
            <person name="Mikhailova N."/>
            <person name="Wang A."/>
            <person name="Mouttaki H."/>
            <person name="He Z."/>
            <person name="Zhou J."/>
            <person name="Hemme C.L."/>
            <person name="Woyke T."/>
        </authorList>
    </citation>
    <scope>NUCLEOTIDE SEQUENCE [LARGE SCALE GENOMIC DNA]</scope>
    <source>
        <strain evidence="9">DSM 18485 / JCM 12961 / CGMCC 1.5033 / YUAN-3</strain>
    </source>
</reference>
<evidence type="ECO:0000256" key="5">
    <source>
        <dbReference type="ARBA" id="ARBA00023136"/>
    </source>
</evidence>
<dbReference type="Proteomes" id="UP000001551">
    <property type="component" value="Chromosome"/>
</dbReference>
<evidence type="ECO:0000256" key="3">
    <source>
        <dbReference type="ARBA" id="ARBA00022692"/>
    </source>
</evidence>
<feature type="transmembrane region" description="Helical" evidence="6">
    <location>
        <begin position="114"/>
        <end position="134"/>
    </location>
</feature>
<evidence type="ECO:0000256" key="6">
    <source>
        <dbReference type="SAM" id="Phobius"/>
    </source>
</evidence>
<dbReference type="Pfam" id="PF00892">
    <property type="entry name" value="EamA"/>
    <property type="match status" value="2"/>
</dbReference>
<comment type="similarity">
    <text evidence="2">Belongs to the EamA transporter family.</text>
</comment>
<dbReference type="STRING" id="663278.Ethha_1506"/>
<dbReference type="eggNOG" id="COG0697">
    <property type="taxonomic scope" value="Bacteria"/>
</dbReference>
<dbReference type="InterPro" id="IPR000620">
    <property type="entry name" value="EamA_dom"/>
</dbReference>
<keyword evidence="3 6" id="KW-0812">Transmembrane</keyword>
<name>E6U7M0_ETHHY</name>
<dbReference type="SUPFAM" id="SSF103481">
    <property type="entry name" value="Multidrug resistance efflux transporter EmrE"/>
    <property type="match status" value="2"/>
</dbReference>
<comment type="subcellular location">
    <subcellularLocation>
        <location evidence="1">Membrane</location>
        <topology evidence="1">Multi-pass membrane protein</topology>
    </subcellularLocation>
</comment>
<evidence type="ECO:0000313" key="9">
    <source>
        <dbReference type="Proteomes" id="UP000001551"/>
    </source>
</evidence>
<dbReference type="PANTHER" id="PTHR32322">
    <property type="entry name" value="INNER MEMBRANE TRANSPORTER"/>
    <property type="match status" value="1"/>
</dbReference>
<dbReference type="HOGENOM" id="CLU_033863_20_1_9"/>
<dbReference type="InterPro" id="IPR037185">
    <property type="entry name" value="EmrE-like"/>
</dbReference>
<organism evidence="8 9">
    <name type="scientific">Ethanoligenens harbinense (strain DSM 18485 / JCM 12961 / CGMCC 1.5033 / YUAN-3)</name>
    <dbReference type="NCBI Taxonomy" id="663278"/>
    <lineage>
        <taxon>Bacteria</taxon>
        <taxon>Bacillati</taxon>
        <taxon>Bacillota</taxon>
        <taxon>Clostridia</taxon>
        <taxon>Eubacteriales</taxon>
        <taxon>Oscillospiraceae</taxon>
        <taxon>Ethanoligenens</taxon>
    </lineage>
</organism>
<evidence type="ECO:0000313" key="8">
    <source>
        <dbReference type="EMBL" id="ADU27043.1"/>
    </source>
</evidence>
<feature type="transmembrane region" description="Helical" evidence="6">
    <location>
        <begin position="7"/>
        <end position="27"/>
    </location>
</feature>
<evidence type="ECO:0000259" key="7">
    <source>
        <dbReference type="Pfam" id="PF00892"/>
    </source>
</evidence>
<dbReference type="KEGG" id="eha:Ethha_1506"/>
<dbReference type="RefSeq" id="WP_013485398.1">
    <property type="nucleotide sequence ID" value="NC_014828.1"/>
</dbReference>
<feature type="transmembrane region" description="Helical" evidence="6">
    <location>
        <begin position="140"/>
        <end position="159"/>
    </location>
</feature>
<evidence type="ECO:0000256" key="1">
    <source>
        <dbReference type="ARBA" id="ARBA00004141"/>
    </source>
</evidence>
<dbReference type="PANTHER" id="PTHR32322:SF9">
    <property type="entry name" value="AMINO-ACID METABOLITE EFFLUX PUMP-RELATED"/>
    <property type="match status" value="1"/>
</dbReference>
<feature type="domain" description="EamA" evidence="7">
    <location>
        <begin position="147"/>
        <end position="292"/>
    </location>
</feature>
<feature type="transmembrane region" description="Helical" evidence="6">
    <location>
        <begin position="250"/>
        <end position="269"/>
    </location>
</feature>
<keyword evidence="9" id="KW-1185">Reference proteome</keyword>
<feature type="domain" description="EamA" evidence="7">
    <location>
        <begin position="6"/>
        <end position="131"/>
    </location>
</feature>
<keyword evidence="5 6" id="KW-0472">Membrane</keyword>
<evidence type="ECO:0000256" key="4">
    <source>
        <dbReference type="ARBA" id="ARBA00022989"/>
    </source>
</evidence>
<feature type="transmembrane region" description="Helical" evidence="6">
    <location>
        <begin position="214"/>
        <end position="238"/>
    </location>
</feature>
<keyword evidence="4 6" id="KW-1133">Transmembrane helix</keyword>
<protein>
    <recommendedName>
        <fullName evidence="7">EamA domain-containing protein</fullName>
    </recommendedName>
</protein>
<feature type="transmembrane region" description="Helical" evidence="6">
    <location>
        <begin position="275"/>
        <end position="295"/>
    </location>
</feature>
<feature type="transmembrane region" description="Helical" evidence="6">
    <location>
        <begin position="33"/>
        <end position="51"/>
    </location>
</feature>
<evidence type="ECO:0000256" key="2">
    <source>
        <dbReference type="ARBA" id="ARBA00007362"/>
    </source>
</evidence>
<proteinExistence type="inferred from homology"/>
<dbReference type="EMBL" id="CP002400">
    <property type="protein sequence ID" value="ADU27043.1"/>
    <property type="molecule type" value="Genomic_DNA"/>
</dbReference>
<dbReference type="GO" id="GO:0016020">
    <property type="term" value="C:membrane"/>
    <property type="evidence" value="ECO:0007669"/>
    <property type="project" value="UniProtKB-SubCell"/>
</dbReference>
<sequence>MKIRDLIFALIAVIVWGVNFTVIKLGVGEIPPMLLVSLRYIAASLPLIAFVKPPKISWKYVLAYGLTVGVGQFACLFYAIHIGMPAGVSSVVLQSQAFFTILLDAVFFKESLKASQVIGLVVSAAGLFFVNGNIGSGKASAIPTGAFFLTLLAAVFWGVSNIIARHASKQVASRGETLNMFSLVVWSSLVPPIPMLAIALLLDKPSTLLHAVSHLNALSIFSILYLAFFATLIGYGIWSSMIAKYPAGKVAPLSLLVPVVGLITALIVLKEQLSNMQWLGGVIIIMGLLITNFGYPVIKRIFQSKDVETNA</sequence>
<feature type="transmembrane region" description="Helical" evidence="6">
    <location>
        <begin position="60"/>
        <end position="80"/>
    </location>
</feature>
<accession>E6U7M0</accession>